<evidence type="ECO:0000313" key="3">
    <source>
        <dbReference type="Proteomes" id="UP000549394"/>
    </source>
</evidence>
<gene>
    <name evidence="2" type="ORF">DGYR_LOCUS1765</name>
</gene>
<protein>
    <submittedName>
        <fullName evidence="2">DgyrCDS1877</fullName>
    </submittedName>
</protein>
<dbReference type="AlphaFoldDB" id="A0A7I8V9Z9"/>
<dbReference type="EMBL" id="CAJFCJ010000002">
    <property type="protein sequence ID" value="CAD5112659.1"/>
    <property type="molecule type" value="Genomic_DNA"/>
</dbReference>
<name>A0A7I8V9Z9_9ANNE</name>
<comment type="caution">
    <text evidence="2">The sequence shown here is derived from an EMBL/GenBank/DDBJ whole genome shotgun (WGS) entry which is preliminary data.</text>
</comment>
<feature type="coiled-coil region" evidence="1">
    <location>
        <begin position="138"/>
        <end position="175"/>
    </location>
</feature>
<evidence type="ECO:0000313" key="2">
    <source>
        <dbReference type="EMBL" id="CAD5112659.1"/>
    </source>
</evidence>
<keyword evidence="3" id="KW-1185">Reference proteome</keyword>
<keyword evidence="1" id="KW-0175">Coiled coil</keyword>
<accession>A0A7I8V9Z9</accession>
<proteinExistence type="predicted"/>
<sequence>MDSLINSSISDYHPLILNILLNQQKLMENVTHLSTMVADFSDQIIMEKHRIAETNDQDSAYIESSKLNDLSTFMTDKFQTFDRALNALRNEFEHFKEDFNSKNSEKNNYSLESRKFEEAVIDFDKEIDSKTSEIIDLNEKIRVLLKNQEENKKEYENLKADNIAKEQLLVKLQEQNCKLCENTTYLENEITILTKKLKHGEIKLKAKIKRISLMNEKLQQHENRIKNDIYINRSHQNGQIQMI</sequence>
<organism evidence="2 3">
    <name type="scientific">Dimorphilus gyrociliatus</name>
    <dbReference type="NCBI Taxonomy" id="2664684"/>
    <lineage>
        <taxon>Eukaryota</taxon>
        <taxon>Metazoa</taxon>
        <taxon>Spiralia</taxon>
        <taxon>Lophotrochozoa</taxon>
        <taxon>Annelida</taxon>
        <taxon>Polychaeta</taxon>
        <taxon>Polychaeta incertae sedis</taxon>
        <taxon>Dinophilidae</taxon>
        <taxon>Dimorphilus</taxon>
    </lineage>
</organism>
<evidence type="ECO:0000256" key="1">
    <source>
        <dbReference type="SAM" id="Coils"/>
    </source>
</evidence>
<dbReference type="Proteomes" id="UP000549394">
    <property type="component" value="Unassembled WGS sequence"/>
</dbReference>
<reference evidence="2 3" key="1">
    <citation type="submission" date="2020-08" db="EMBL/GenBank/DDBJ databases">
        <authorList>
            <person name="Hejnol A."/>
        </authorList>
    </citation>
    <scope>NUCLEOTIDE SEQUENCE [LARGE SCALE GENOMIC DNA]</scope>
</reference>